<dbReference type="EMBL" id="RBDY01000001">
    <property type="protein sequence ID" value="RKN27450.1"/>
    <property type="molecule type" value="Genomic_DNA"/>
</dbReference>
<dbReference type="OrthoDB" id="3544424at2"/>
<keyword evidence="9" id="KW-0472">Membrane</keyword>
<evidence type="ECO:0000313" key="14">
    <source>
        <dbReference type="Proteomes" id="UP000268652"/>
    </source>
</evidence>
<dbReference type="AlphaFoldDB" id="A0A3A9WY94"/>
<evidence type="ECO:0000256" key="9">
    <source>
        <dbReference type="SAM" id="Phobius"/>
    </source>
</evidence>
<dbReference type="EMBL" id="RBDX01000001">
    <property type="protein sequence ID" value="RKN12786.1"/>
    <property type="molecule type" value="Genomic_DNA"/>
</dbReference>
<evidence type="ECO:0000256" key="4">
    <source>
        <dbReference type="ARBA" id="ARBA00022729"/>
    </source>
</evidence>
<dbReference type="RefSeq" id="WP_120694819.1">
    <property type="nucleotide sequence ID" value="NZ_RBDX01000001.1"/>
</dbReference>
<protein>
    <submittedName>
        <fullName evidence="12">Chaplin</fullName>
    </submittedName>
</protein>
<proteinExistence type="predicted"/>
<feature type="domain" description="Chaplin" evidence="11">
    <location>
        <begin position="102"/>
        <end position="142"/>
    </location>
</feature>
<feature type="transmembrane region" description="Helical" evidence="9">
    <location>
        <begin position="214"/>
        <end position="234"/>
    </location>
</feature>
<evidence type="ECO:0000256" key="3">
    <source>
        <dbReference type="ARBA" id="ARBA00022525"/>
    </source>
</evidence>
<feature type="compositionally biased region" description="Acidic residues" evidence="8">
    <location>
        <begin position="155"/>
        <end position="173"/>
    </location>
</feature>
<evidence type="ECO:0000256" key="6">
    <source>
        <dbReference type="ARBA" id="ARBA00023087"/>
    </source>
</evidence>
<evidence type="ECO:0000256" key="8">
    <source>
        <dbReference type="SAM" id="MobiDB-lite"/>
    </source>
</evidence>
<name>A0A3A9WY94_9ACTN</name>
<reference evidence="14 15" key="1">
    <citation type="submission" date="2018-09" db="EMBL/GenBank/DDBJ databases">
        <title>Streptomyces sp. nov. DS1-2, an endophytic actinomycete isolated from roots of Dendrobium scabrilingue.</title>
        <authorList>
            <person name="Kuncharoen N."/>
            <person name="Kudo T."/>
            <person name="Ohkuma M."/>
            <person name="Yuki M."/>
            <person name="Tanasupawat S."/>
        </authorList>
    </citation>
    <scope>NUCLEOTIDE SEQUENCE [LARGE SCALE GENOMIC DNA]</scope>
    <source>
        <strain evidence="12 15">AZ1-7</strain>
        <strain evidence="13 14">DS1-2</strain>
    </source>
</reference>
<dbReference type="Proteomes" id="UP000268652">
    <property type="component" value="Unassembled WGS sequence"/>
</dbReference>
<keyword evidence="5" id="KW-0130">Cell adhesion</keyword>
<organism evidence="12 15">
    <name type="scientific">Streptomyces radicis</name>
    <dbReference type="NCBI Taxonomy" id="1750517"/>
    <lineage>
        <taxon>Bacteria</taxon>
        <taxon>Bacillati</taxon>
        <taxon>Actinomycetota</taxon>
        <taxon>Actinomycetes</taxon>
        <taxon>Kitasatosporales</taxon>
        <taxon>Streptomycetaceae</taxon>
        <taxon>Streptomyces</taxon>
    </lineage>
</organism>
<feature type="chain" id="PRO_5017378100" evidence="10">
    <location>
        <begin position="30"/>
        <end position="243"/>
    </location>
</feature>
<evidence type="ECO:0000313" key="12">
    <source>
        <dbReference type="EMBL" id="RKN12786.1"/>
    </source>
</evidence>
<feature type="region of interest" description="Disordered" evidence="8">
    <location>
        <begin position="132"/>
        <end position="222"/>
    </location>
</feature>
<dbReference type="GO" id="GO:0007155">
    <property type="term" value="P:cell adhesion"/>
    <property type="evidence" value="ECO:0007669"/>
    <property type="project" value="UniProtKB-KW"/>
</dbReference>
<keyword evidence="9" id="KW-0812">Transmembrane</keyword>
<feature type="domain" description="Chaplin" evidence="11">
    <location>
        <begin position="40"/>
        <end position="80"/>
    </location>
</feature>
<evidence type="ECO:0000313" key="13">
    <source>
        <dbReference type="EMBL" id="RKN27450.1"/>
    </source>
</evidence>
<evidence type="ECO:0000256" key="1">
    <source>
        <dbReference type="ARBA" id="ARBA00004191"/>
    </source>
</evidence>
<evidence type="ECO:0000256" key="10">
    <source>
        <dbReference type="SAM" id="SignalP"/>
    </source>
</evidence>
<keyword evidence="6 7" id="KW-0034">Amyloid</keyword>
<accession>A0A3A9WY94</accession>
<feature type="compositionally biased region" description="Low complexity" evidence="8">
    <location>
        <begin position="136"/>
        <end position="146"/>
    </location>
</feature>
<feature type="signal peptide" evidence="10">
    <location>
        <begin position="1"/>
        <end position="29"/>
    </location>
</feature>
<keyword evidence="9" id="KW-1133">Transmembrane helix</keyword>
<comment type="caution">
    <text evidence="12">The sequence shown here is derived from an EMBL/GenBank/DDBJ whole genome shotgun (WGS) entry which is preliminary data.</text>
</comment>
<keyword evidence="14" id="KW-1185">Reference proteome</keyword>
<keyword evidence="3" id="KW-0964">Secreted</keyword>
<evidence type="ECO:0000256" key="7">
    <source>
        <dbReference type="PROSITE-ProRule" id="PRU01232"/>
    </source>
</evidence>
<keyword evidence="4 10" id="KW-0732">Signal</keyword>
<evidence type="ECO:0000313" key="15">
    <source>
        <dbReference type="Proteomes" id="UP000275024"/>
    </source>
</evidence>
<evidence type="ECO:0000259" key="11">
    <source>
        <dbReference type="PROSITE" id="PS51884"/>
    </source>
</evidence>
<sequence>MRQVTSKGLITVAAAGGLLTALSGGSAYADSDAAGAAAFSPGVASGNSVQVPVHVPVNACGNTVDVVGALNPTFGNSCVNTGGSNAGAGGGGAQAGGGAIGSPGVASGNSVQVPVDVPVNACGNTIDVIGLGNGTTGNTCVNGGPVERPEHPEEPEAPEPEEPEGSEEPDDEEPRTPPSSDDGPTPPRSQGGDPVESGDSVDARPQLASTGSGLPMTGALPLGAGLLVGGYVLYRRGRLAARG</sequence>
<dbReference type="Proteomes" id="UP000275024">
    <property type="component" value="Unassembled WGS sequence"/>
</dbReference>
<comment type="subcellular location">
    <subcellularLocation>
        <location evidence="1">Secreted</location>
        <location evidence="1">Cell wall</location>
    </subcellularLocation>
</comment>
<feature type="compositionally biased region" description="Low complexity" evidence="8">
    <location>
        <begin position="213"/>
        <end position="222"/>
    </location>
</feature>
<gene>
    <name evidence="13" type="ORF">D7318_00600</name>
    <name evidence="12" type="ORF">D7319_02295</name>
</gene>
<evidence type="ECO:0000256" key="5">
    <source>
        <dbReference type="ARBA" id="ARBA00022889"/>
    </source>
</evidence>
<keyword evidence="2" id="KW-0134">Cell wall</keyword>
<dbReference type="Pfam" id="PF03777">
    <property type="entry name" value="ChpA-C"/>
    <property type="match status" value="2"/>
</dbReference>
<dbReference type="PROSITE" id="PS51884">
    <property type="entry name" value="CHAPLIN"/>
    <property type="match status" value="2"/>
</dbReference>
<evidence type="ECO:0000256" key="2">
    <source>
        <dbReference type="ARBA" id="ARBA00022512"/>
    </source>
</evidence>
<dbReference type="InterPro" id="IPR005528">
    <property type="entry name" value="ChpA-H"/>
</dbReference>